<keyword evidence="3" id="KW-1185">Reference proteome</keyword>
<feature type="region of interest" description="Disordered" evidence="1">
    <location>
        <begin position="1"/>
        <end position="23"/>
    </location>
</feature>
<gene>
    <name evidence="2" type="ORF">MSAN_00549300</name>
</gene>
<proteinExistence type="predicted"/>
<evidence type="ECO:0000256" key="1">
    <source>
        <dbReference type="SAM" id="MobiDB-lite"/>
    </source>
</evidence>
<sequence length="321" mass="35084">MSESSPATAEEPSQLPAASHSEMLTDAPDVAQRVADAILVKGGLDPTSPEAACLANGRQWTQAQNNFKGTKTLLDKASRMRLSPQSRSLYDLLGGVLDETQAKLNQTHSWGPSLKRQAILVAQESTDYINLLVRAVMVLSAFSKVVQASPATHTRERSSAQIIMDNLHQFVAADLAPEAQNKTLGDRLLDACREAAESEYVEAIQSFGPIIRGIIPSLGGILLLSETLAQVLFEVTSRQLLREVVTINVDFLNHLIRHLGIYAPDALTEELHDIASQQKTCLLTLTANLQESAESVKDGWVLFEEAQRGFFSNNRSYTFAV</sequence>
<dbReference type="AlphaFoldDB" id="A0A8H6Z9F8"/>
<comment type="caution">
    <text evidence="2">The sequence shown here is derived from an EMBL/GenBank/DDBJ whole genome shotgun (WGS) entry which is preliminary data.</text>
</comment>
<protein>
    <submittedName>
        <fullName evidence="2">Uncharacterized protein</fullName>
    </submittedName>
</protein>
<dbReference type="EMBL" id="JACAZH010000003">
    <property type="protein sequence ID" value="KAF7373397.1"/>
    <property type="molecule type" value="Genomic_DNA"/>
</dbReference>
<evidence type="ECO:0000313" key="2">
    <source>
        <dbReference type="EMBL" id="KAF7373397.1"/>
    </source>
</evidence>
<dbReference type="Proteomes" id="UP000623467">
    <property type="component" value="Unassembled WGS sequence"/>
</dbReference>
<name>A0A8H6Z9F8_9AGAR</name>
<feature type="compositionally biased region" description="Low complexity" evidence="1">
    <location>
        <begin position="1"/>
        <end position="13"/>
    </location>
</feature>
<organism evidence="2 3">
    <name type="scientific">Mycena sanguinolenta</name>
    <dbReference type="NCBI Taxonomy" id="230812"/>
    <lineage>
        <taxon>Eukaryota</taxon>
        <taxon>Fungi</taxon>
        <taxon>Dikarya</taxon>
        <taxon>Basidiomycota</taxon>
        <taxon>Agaricomycotina</taxon>
        <taxon>Agaricomycetes</taxon>
        <taxon>Agaricomycetidae</taxon>
        <taxon>Agaricales</taxon>
        <taxon>Marasmiineae</taxon>
        <taxon>Mycenaceae</taxon>
        <taxon>Mycena</taxon>
    </lineage>
</organism>
<accession>A0A8H6Z9F8</accession>
<reference evidence="2" key="1">
    <citation type="submission" date="2020-05" db="EMBL/GenBank/DDBJ databases">
        <title>Mycena genomes resolve the evolution of fungal bioluminescence.</title>
        <authorList>
            <person name="Tsai I.J."/>
        </authorList>
    </citation>
    <scope>NUCLEOTIDE SEQUENCE</scope>
    <source>
        <strain evidence="2">160909Yilan</strain>
    </source>
</reference>
<evidence type="ECO:0000313" key="3">
    <source>
        <dbReference type="Proteomes" id="UP000623467"/>
    </source>
</evidence>